<keyword evidence="2" id="KW-0472">Membrane</keyword>
<dbReference type="Gene3D" id="3.10.450.240">
    <property type="match status" value="1"/>
</dbReference>
<dbReference type="InterPro" id="IPR007379">
    <property type="entry name" value="Tim44-like_dom"/>
</dbReference>
<feature type="compositionally biased region" description="Polar residues" evidence="1">
    <location>
        <begin position="64"/>
        <end position="80"/>
    </location>
</feature>
<evidence type="ECO:0000313" key="5">
    <source>
        <dbReference type="EMBL" id="TDK39320.1"/>
    </source>
</evidence>
<dbReference type="EMBL" id="SMTL01000001">
    <property type="protein sequence ID" value="TDK39320.1"/>
    <property type="molecule type" value="Genomic_DNA"/>
</dbReference>
<feature type="region of interest" description="Disordered" evidence="1">
    <location>
        <begin position="35"/>
        <end position="86"/>
    </location>
</feature>
<dbReference type="AlphaFoldDB" id="A0A4V3APW1"/>
<feature type="signal peptide" evidence="3">
    <location>
        <begin position="1"/>
        <end position="25"/>
    </location>
</feature>
<feature type="compositionally biased region" description="Polar residues" evidence="1">
    <location>
        <begin position="152"/>
        <end position="162"/>
    </location>
</feature>
<dbReference type="SUPFAM" id="SSF54427">
    <property type="entry name" value="NTF2-like"/>
    <property type="match status" value="1"/>
</dbReference>
<name>A0A4V3APW1_9HYPH</name>
<feature type="region of interest" description="Disordered" evidence="1">
    <location>
        <begin position="152"/>
        <end position="181"/>
    </location>
</feature>
<sequence>MLSKLRRFQKLFAIFAVGMAVSLTAVDLAEARRASGGSSFGSRGTRTFSAPPSTSTAPGAATGIQRSMTPNTQQNATNPATGLGQAAQQRRPGLFGGLAGGLLGGLALGGLFGMLMGNGFGGAAGFLGMLLQLALIAGLAMFAMRWFTRRQQTANPGGSPSNGARPGFGPARSNYDAPSQNTSGFQIPKIGGFGSSGNAGMGYNNTAPRQAGPETDEIGITSRDLDQFQKMLGEVQSAYAAEDYAKLRSLTTPEAMSYLAEELGENATKGVKNEVQDVTLLQGDLAEAWRENGQDYATVAMRYSSVDFMRDRDTGAVAEGDPNKPTETVEVWTFVRKPANDWKVSAIQAAA</sequence>
<dbReference type="InterPro" id="IPR032710">
    <property type="entry name" value="NTF2-like_dom_sf"/>
</dbReference>
<dbReference type="Pfam" id="PF04280">
    <property type="entry name" value="Tim44"/>
    <property type="match status" value="1"/>
</dbReference>
<reference evidence="5 6" key="1">
    <citation type="submission" date="2019-03" db="EMBL/GenBank/DDBJ databases">
        <title>Rhizobium sp. nov., an bacterium isolated from biocrust in Mu Us Desert.</title>
        <authorList>
            <person name="Lixiong L."/>
        </authorList>
    </citation>
    <scope>NUCLEOTIDE SEQUENCE [LARGE SCALE GENOMIC DNA]</scope>
    <source>
        <strain evidence="5 6">SPY-1</strain>
    </source>
</reference>
<evidence type="ECO:0000259" key="4">
    <source>
        <dbReference type="SMART" id="SM00978"/>
    </source>
</evidence>
<keyword evidence="2" id="KW-0812">Transmembrane</keyword>
<feature type="transmembrane region" description="Helical" evidence="2">
    <location>
        <begin position="122"/>
        <end position="143"/>
    </location>
</feature>
<feature type="domain" description="Tim44-like" evidence="4">
    <location>
        <begin position="207"/>
        <end position="349"/>
    </location>
</feature>
<dbReference type="SMART" id="SM00978">
    <property type="entry name" value="Tim44"/>
    <property type="match status" value="1"/>
</dbReference>
<proteinExistence type="predicted"/>
<feature type="transmembrane region" description="Helical" evidence="2">
    <location>
        <begin position="94"/>
        <end position="116"/>
    </location>
</feature>
<accession>A0A4V3APW1</accession>
<dbReference type="OrthoDB" id="9780873at2"/>
<dbReference type="PANTHER" id="PTHR41542">
    <property type="entry name" value="BLL5807 PROTEIN"/>
    <property type="match status" value="1"/>
</dbReference>
<evidence type="ECO:0000256" key="3">
    <source>
        <dbReference type="SAM" id="SignalP"/>
    </source>
</evidence>
<dbReference type="Proteomes" id="UP000295238">
    <property type="component" value="Unassembled WGS sequence"/>
</dbReference>
<feature type="compositionally biased region" description="Low complexity" evidence="1">
    <location>
        <begin position="35"/>
        <end position="63"/>
    </location>
</feature>
<feature type="chain" id="PRO_5020947676" description="Tim44-like domain-containing protein" evidence="3">
    <location>
        <begin position="26"/>
        <end position="351"/>
    </location>
</feature>
<keyword evidence="6" id="KW-1185">Reference proteome</keyword>
<comment type="caution">
    <text evidence="5">The sequence shown here is derived from an EMBL/GenBank/DDBJ whole genome shotgun (WGS) entry which is preliminary data.</text>
</comment>
<keyword evidence="2" id="KW-1133">Transmembrane helix</keyword>
<dbReference type="PANTHER" id="PTHR41542:SF1">
    <property type="entry name" value="BLL5807 PROTEIN"/>
    <property type="match status" value="1"/>
</dbReference>
<gene>
    <name evidence="5" type="ORF">E2F50_04150</name>
</gene>
<organism evidence="5 6">
    <name type="scientific">Rhizobium deserti</name>
    <dbReference type="NCBI Taxonomy" id="2547961"/>
    <lineage>
        <taxon>Bacteria</taxon>
        <taxon>Pseudomonadati</taxon>
        <taxon>Pseudomonadota</taxon>
        <taxon>Alphaproteobacteria</taxon>
        <taxon>Hyphomicrobiales</taxon>
        <taxon>Rhizobiaceae</taxon>
        <taxon>Rhizobium/Agrobacterium group</taxon>
        <taxon>Rhizobium</taxon>
    </lineage>
</organism>
<dbReference type="RefSeq" id="WP_133314768.1">
    <property type="nucleotide sequence ID" value="NZ_SMTL01000001.1"/>
</dbReference>
<protein>
    <recommendedName>
        <fullName evidence="4">Tim44-like domain-containing protein</fullName>
    </recommendedName>
</protein>
<keyword evidence="3" id="KW-0732">Signal</keyword>
<evidence type="ECO:0000313" key="6">
    <source>
        <dbReference type="Proteomes" id="UP000295238"/>
    </source>
</evidence>
<evidence type="ECO:0000256" key="2">
    <source>
        <dbReference type="SAM" id="Phobius"/>
    </source>
</evidence>
<evidence type="ECO:0000256" key="1">
    <source>
        <dbReference type="SAM" id="MobiDB-lite"/>
    </source>
</evidence>